<proteinExistence type="predicted"/>
<accession>A0ABN1UH65</accession>
<reference evidence="2 3" key="1">
    <citation type="journal article" date="2019" name="Int. J. Syst. Evol. Microbiol.">
        <title>The Global Catalogue of Microorganisms (GCM) 10K type strain sequencing project: providing services to taxonomists for standard genome sequencing and annotation.</title>
        <authorList>
            <consortium name="The Broad Institute Genomics Platform"/>
            <consortium name="The Broad Institute Genome Sequencing Center for Infectious Disease"/>
            <person name="Wu L."/>
            <person name="Ma J."/>
        </authorList>
    </citation>
    <scope>NUCLEOTIDE SEQUENCE [LARGE SCALE GENOMIC DNA]</scope>
    <source>
        <strain evidence="2 3">JCM 11813</strain>
    </source>
</reference>
<evidence type="ECO:0000256" key="1">
    <source>
        <dbReference type="SAM" id="SignalP"/>
    </source>
</evidence>
<name>A0ABN1UH65_9ACTN</name>
<keyword evidence="1" id="KW-0732">Signal</keyword>
<protein>
    <recommendedName>
        <fullName evidence="4">Secreted protein</fullName>
    </recommendedName>
</protein>
<keyword evidence="3" id="KW-1185">Reference proteome</keyword>
<dbReference type="Proteomes" id="UP001499979">
    <property type="component" value="Unassembled WGS sequence"/>
</dbReference>
<feature type="chain" id="PRO_5046455294" description="Secreted protein" evidence="1">
    <location>
        <begin position="31"/>
        <end position="118"/>
    </location>
</feature>
<evidence type="ECO:0000313" key="2">
    <source>
        <dbReference type="EMBL" id="GAA1150664.1"/>
    </source>
</evidence>
<organism evidence="2 3">
    <name type="scientific">Nocardioides aquiterrae</name>
    <dbReference type="NCBI Taxonomy" id="203799"/>
    <lineage>
        <taxon>Bacteria</taxon>
        <taxon>Bacillati</taxon>
        <taxon>Actinomycetota</taxon>
        <taxon>Actinomycetes</taxon>
        <taxon>Propionibacteriales</taxon>
        <taxon>Nocardioidaceae</taxon>
        <taxon>Nocardioides</taxon>
    </lineage>
</organism>
<sequence>MRHRLPRSARFALLAVKASLIGAIAVTGWATQTAATGPSGEYTGYPVGDPPSQVERLLEKHDCSVTGFESEQPRSAIVQTAAGHLRFTSFDDGWRVYTAHGAARLVALCLDEPPARQG</sequence>
<dbReference type="RefSeq" id="WP_343908549.1">
    <property type="nucleotide sequence ID" value="NZ_BAAAJE010000016.1"/>
</dbReference>
<comment type="caution">
    <text evidence="2">The sequence shown here is derived from an EMBL/GenBank/DDBJ whole genome shotgun (WGS) entry which is preliminary data.</text>
</comment>
<feature type="signal peptide" evidence="1">
    <location>
        <begin position="1"/>
        <end position="30"/>
    </location>
</feature>
<evidence type="ECO:0008006" key="4">
    <source>
        <dbReference type="Google" id="ProtNLM"/>
    </source>
</evidence>
<dbReference type="EMBL" id="BAAAJE010000016">
    <property type="protein sequence ID" value="GAA1150664.1"/>
    <property type="molecule type" value="Genomic_DNA"/>
</dbReference>
<evidence type="ECO:0000313" key="3">
    <source>
        <dbReference type="Proteomes" id="UP001499979"/>
    </source>
</evidence>
<gene>
    <name evidence="2" type="ORF">GCM10009606_31590</name>
</gene>